<sequence>MEAIPHLGTGQDLELRAARIADPAVDLNTRFTVACELREMLDTVRETDSARVLPQMVPTILDLLRSGEVAFCKDAREYHFRRVLIEIIQRICSSEVLRTQASVLFKGMLYMLQNDNEENGITCCKILLDITRTFRVLTEELLKEFMSLFQAMVHNMKQQVDTLLSDESPLIDEKSIFPSVRSFKVLSEMCMVIITLAQVHRGMMTGPAQASLHLNLEVLELQSPTQKAARENYEAMGGFWSGMAPNMRNSHAYVDFVGAQIKMITYTLYALKGINGDVYDPRGETLILAALRVMQDCPGNAITSRRDLMTVLRHLIGTPYRKVLLSQLDKLFDEDVLLGSGIGSKETLRSQAYAALADLIHHIRAELTPTQLARISHLYSRLLHNPYLTSQLHTLFAKMMFGLIDTITAKETPLGAARILGGMLETCVDKLDAMTAVQDELEGMKKGETEMAEITMIEKARPVAGAVYAIEKPEEAIHEYRLLFRTLLHGFRAFLGALKKCDAPTTDGTVIFRLFEGSVRCMSLYDAEQRESTEVMDWFAGALNEVNLHVFQEVWTHKIEFFFELAKKRPALLHICQCLFLREAVSPTLVAIVLRFLIDRLPLLGEYDDATAVVTIRLFKMAFNAVQQFPHANEPILASHLAKLIMDCFPLAAKATKPTNYLHLLRGLFRAIGGGGGKFEMLYQEVLPLLPEMLESLNRQLLASEGYTRDMIVELCLTVPLRLTHLLPHLTYLMHPLALALRGGPELVSQGLRTLELCIDNLTPDFLDPTLSTILRELMEALHSHLKPLPANHHHAHTTIRILGKLGGRNRRLLTKEPSLEYRSYSVPSQVFFTSRSSVDKVALTPVAFLASKTIRRATVPYRAPAYLFLISSLSLLAHEDIQSRDQEDVFIKTLEGVFDATLVIELQEEAQQFIRDLARTVFTKEINRAPSAEGLRRQPSALLLSFLEALPHALARESMEEAKQAQELVSLIIQDLVAMAGRNSVTSQDIIFPLHQIASRFSALCLEESWVRKSAGCSGVRIMTCTPDLGVKWINDREVELVRTLLHILKDLASDLPRDVDDVVDVLMRVLRVSNGETNLSEAAAVQSRNKLVLLVGIFCTELQSSNSVVRRAAQSCIELLTTVSGKSAHELLMPHRERMLQMIYAKPLRALPFPIQIGMIEAIRYYVSLDPPLPDLDPELLRLLHECLAAADADDGSLLGGRPNPRQGSLEVIKLRVACIKLLTASMPMTDFFSKHHNTRQRVTGVYFKSLYSLSPEVKEVAHEGLRSVLKHQNRLPRELLQTGLRPILMNLADPKRLSVPGLEGLARLLELLTHYFKVEIGHKLLDHFRTVADPQMLQQSSRLPLVDNEGITKLVRLANIFHLLPSAANIFLDDLVHAIVQTEARMHFSSQSPFSEPLAKFLDRYPAEAADFFMSNLQLPRYVRTLRSILHARLAPHLERELVSRTSRIVSQCLQGNDKTLLVPGLLLLGDFAEVVPTWIAEHPYVVDVLLDLWRAEAPQSDGSAAMNPDVIQRHTIIISIFKKALKQAPRIDLLFDIVAVYARQMAMDLVRLTHFLYRHIALNEDVMYQRNVLTRFLTWFDDRSYPWSHKTFFIRLIVTPTLLVHANRSGPKEGLLDAEFVRRIHRTIWHPMIADSTFGDADDMFKIELLHLTTVMVQHYSDKLADFKKDIIKCAWHYITSDDAVVKQTAYLLAARFFEVYDTPEKFILRAWTGLLRPPHTEGRQLIRQALDILAPALPRSNSTEVGTPQWAKTTRRLLAEEGLAQIVTIYQLIVRQSQLFFPVRALFVPHMVNSLQKLGFSGTAAGESRLLSIDVSQVIFEWDQMAIQAVDKATSQSADSIPIWTTPEGFRETVVSYLVRLTTAAHDPQVRAILVRRGLALLKRVFSVGGWPDVVVKVHYFSRALEQNDLSNEALIPQALSAALVLQITAADKLDSWYHDNCVTVQKLIRKGLLTEEAELHDALHPIFERLHGLFPLPKEDDEQQGDMGEFHRFIYSAIGDGLRNHTTLRSVLLMLKSVVQVVPERIEAFSAALMRLLGKLAKDHVVHAPQSTTFEAGVQLIIKVLEISEISILHLGDQRKALLTLFVVLIEKSKSAALCQEMLKIARNWALHKRDPYPTMKEKATLLKGMVTLENRAEPHFHSYLQLIYDIYTEPSLRRSDLTTRLEHSFLLGCRAREPNLREKFMDLLDASVPRSLFNRLSYILGVQSWDALADHNWIYLAVHLLLGSVEAESPLRSGNKIPFNGSSSYISGSQVARNFVQPIQRLLFLDPQAAHDIWVTLFPTAWALLSRREQVDVTQFMITLLSKDYHIKQAEVRPNVIQTLLTGVLACSPAMTLPPHLVKYLAKTYDAWHVALELLEASLDTVRDDESSVRDAVYDSLADIYAELAEDDVFYGLWRRRCLHPETNCAIAFEQNGMWEHASNAYESAQAKSKNGAIPFSEPEFCLWEDHWMLSAEKLQSWEALYDLAKQEGNVELQLESAWRIKDWADNRESIEEQIKLLPEIATPRRRVFEAFIALLKVPGAVEKNVDFTKLLEDAMQLSLRKWASLPSHLSAAHVPLLQHFQQFVELQEAVQIFGSLSATNAQNLEKKSSELKMVLQAWRERLPDLHDDISIWSDLVALRQNVFNAINKAYLPLINNNTQGGGAAASSANTYGYRGYHETAWIINRFAHVARKHDLLDVCFNSLNKIYTLPNIEISEAFLKLREQARCHYQKPNDLQAGLEVINNTNLMYFSISQKAEFYTLKGMFHARFARNEEANIAFGQAVQLDIGQAKAWAEWGRFNDRMFKAAPADMSLAAAAVSCYLQAAGSYKSGKSRAMLARVLWLVSVDDGSLTVSRAFDTYKGDGMFWYWITFIPQLLASVSQRESKQARYLLTHIGRLYPQALIFPLRTTREEMALMKKQAMASAAARSANTVPNSLAAQETTTRDGDQIMRDGTGVDDPAKKSSDNGEPSRAESDVKQNTSPAMPPSQPVTDAAPIQIKQPWDYIDEILAIMKTGHPLLVLTIETMVDQVLQRFKANGEDEVYRLVCMLLGEAVQNYASRALAVDDDGQLPPMTITNLTRMVGNLSGSVKKDYEEDFIRSKPNQYEYVQRLQAWRDKYEAHLKSRPRLQSLDLLSHYLIEFQYGKFDEIEVPGQYTEEKDTNQNFVRIQKFAPKFENCRTHGSCWKRFTIHGNDNSKTSFSVQQPAPRFFRREDKVTQVLRTFNSALIRKKESRKRRLTFHLPATVSFSPSLRLIQTDTSYITLSDIYDQHCENTSITREDPVMMAGEKLKQVARDFRQSTGRILEKAELSTVKKEIMDEIVAKLIPENIITQYMIRTMDGPSELWRMRKQFATQVATTAFVTHMFCMTSRVPSRFSISRITGQMFMSDLLPGMHSVVPALASNEAVPFRFTPNMQHFVGPIFTEGIVTSSMFAIGRCLTEPEFDLDQQLCLFVRDEIVHWLQLRNKSTTFDLAFRKHVASCIDNMVHKAELMACKIEREQAINNPLNPGDKPVVQTVTNLISQATNPGALTRMLDTYHPWF</sequence>
<dbReference type="PROSITE" id="PS50077">
    <property type="entry name" value="HEAT_REPEAT"/>
    <property type="match status" value="1"/>
</dbReference>
<dbReference type="PROSITE" id="PS50290">
    <property type="entry name" value="PI3_4_KINASE_3"/>
    <property type="match status" value="1"/>
</dbReference>
<protein>
    <recommendedName>
        <fullName evidence="8">Atypical/PIKK/TRRAP protein kinase</fullName>
    </recommendedName>
</protein>
<evidence type="ECO:0000256" key="3">
    <source>
        <dbReference type="SAM" id="MobiDB-lite"/>
    </source>
</evidence>
<dbReference type="GO" id="GO:0005634">
    <property type="term" value="C:nucleus"/>
    <property type="evidence" value="ECO:0007669"/>
    <property type="project" value="TreeGrafter"/>
</dbReference>
<feature type="compositionally biased region" description="Polar residues" evidence="3">
    <location>
        <begin position="2923"/>
        <end position="2934"/>
    </location>
</feature>
<evidence type="ECO:0008006" key="8">
    <source>
        <dbReference type="Google" id="ProtNLM"/>
    </source>
</evidence>
<feature type="region of interest" description="Disordered" evidence="3">
    <location>
        <begin position="2920"/>
        <end position="2985"/>
    </location>
</feature>
<dbReference type="PANTHER" id="PTHR11139">
    <property type="entry name" value="ATAXIA TELANGIECTASIA MUTATED ATM -RELATED"/>
    <property type="match status" value="1"/>
</dbReference>
<dbReference type="Gene3D" id="1.25.10.10">
    <property type="entry name" value="Leucine-rich Repeat Variant"/>
    <property type="match status" value="1"/>
</dbReference>
<dbReference type="OrthoDB" id="5570127at2759"/>
<dbReference type="Pfam" id="PF02259">
    <property type="entry name" value="FAT"/>
    <property type="match status" value="1"/>
</dbReference>
<dbReference type="InterPro" id="IPR014009">
    <property type="entry name" value="PIK_FAT"/>
</dbReference>
<keyword evidence="7" id="KW-1185">Reference proteome</keyword>
<comment type="similarity">
    <text evidence="1">Belongs to the PI3/PI4-kinase family. TRA1 subfamily.</text>
</comment>
<feature type="repeat" description="HEAT" evidence="2">
    <location>
        <begin position="2365"/>
        <end position="2400"/>
    </location>
</feature>
<dbReference type="InterPro" id="IPR000403">
    <property type="entry name" value="PI3/4_kinase_cat_dom"/>
</dbReference>
<evidence type="ECO:0000313" key="6">
    <source>
        <dbReference type="EMBL" id="KZP33011.1"/>
    </source>
</evidence>
<feature type="domain" description="FAT" evidence="5">
    <location>
        <begin position="2348"/>
        <end position="2905"/>
    </location>
</feature>
<dbReference type="PANTHER" id="PTHR11139:SF1">
    <property type="entry name" value="TRANSFORMATION_TRANSCRIPTION DOMAIN-ASSOCIATED PROTEIN"/>
    <property type="match status" value="1"/>
</dbReference>
<organism evidence="6 7">
    <name type="scientific">Athelia psychrophila</name>
    <dbReference type="NCBI Taxonomy" id="1759441"/>
    <lineage>
        <taxon>Eukaryota</taxon>
        <taxon>Fungi</taxon>
        <taxon>Dikarya</taxon>
        <taxon>Basidiomycota</taxon>
        <taxon>Agaricomycotina</taxon>
        <taxon>Agaricomycetes</taxon>
        <taxon>Agaricomycetidae</taxon>
        <taxon>Atheliales</taxon>
        <taxon>Atheliaceae</taxon>
        <taxon>Athelia</taxon>
    </lineage>
</organism>
<evidence type="ECO:0000259" key="5">
    <source>
        <dbReference type="PROSITE" id="PS51189"/>
    </source>
</evidence>
<dbReference type="SUPFAM" id="SSF56112">
    <property type="entry name" value="Protein kinase-like (PK-like)"/>
    <property type="match status" value="1"/>
</dbReference>
<dbReference type="InterPro" id="IPR021133">
    <property type="entry name" value="HEAT_type_2"/>
</dbReference>
<dbReference type="SUPFAM" id="SSF48371">
    <property type="entry name" value="ARM repeat"/>
    <property type="match status" value="2"/>
</dbReference>
<dbReference type="STRING" id="436010.A0A166VSA2"/>
<gene>
    <name evidence="6" type="ORF">FIBSPDRAFT_1036619</name>
</gene>
<dbReference type="InterPro" id="IPR003151">
    <property type="entry name" value="PIK-rel_kinase_FAT"/>
</dbReference>
<dbReference type="GO" id="GO:0000124">
    <property type="term" value="C:SAGA complex"/>
    <property type="evidence" value="ECO:0007669"/>
    <property type="project" value="TreeGrafter"/>
</dbReference>
<feature type="compositionally biased region" description="Basic and acidic residues" evidence="3">
    <location>
        <begin position="2951"/>
        <end position="2969"/>
    </location>
</feature>
<dbReference type="CDD" id="cd05163">
    <property type="entry name" value="PIKK_TRRAP"/>
    <property type="match status" value="1"/>
</dbReference>
<evidence type="ECO:0000313" key="7">
    <source>
        <dbReference type="Proteomes" id="UP000076532"/>
    </source>
</evidence>
<reference evidence="6 7" key="1">
    <citation type="journal article" date="2016" name="Mol. Biol. Evol.">
        <title>Comparative Genomics of Early-Diverging Mushroom-Forming Fungi Provides Insights into the Origins of Lignocellulose Decay Capabilities.</title>
        <authorList>
            <person name="Nagy L.G."/>
            <person name="Riley R."/>
            <person name="Tritt A."/>
            <person name="Adam C."/>
            <person name="Daum C."/>
            <person name="Floudas D."/>
            <person name="Sun H."/>
            <person name="Yadav J.S."/>
            <person name="Pangilinan J."/>
            <person name="Larsson K.H."/>
            <person name="Matsuura K."/>
            <person name="Barry K."/>
            <person name="Labutti K."/>
            <person name="Kuo R."/>
            <person name="Ohm R.A."/>
            <person name="Bhattacharya S.S."/>
            <person name="Shirouzu T."/>
            <person name="Yoshinaga Y."/>
            <person name="Martin F.M."/>
            <person name="Grigoriev I.V."/>
            <person name="Hibbett D.S."/>
        </authorList>
    </citation>
    <scope>NUCLEOTIDE SEQUENCE [LARGE SCALE GENOMIC DNA]</scope>
    <source>
        <strain evidence="6 7">CBS 109695</strain>
    </source>
</reference>
<dbReference type="Pfam" id="PF20175">
    <property type="entry name" value="Tra1_central"/>
    <property type="match status" value="1"/>
</dbReference>
<dbReference type="InterPro" id="IPR016024">
    <property type="entry name" value="ARM-type_fold"/>
</dbReference>
<dbReference type="GO" id="GO:0035267">
    <property type="term" value="C:NuA4 histone acetyltransferase complex"/>
    <property type="evidence" value="ECO:0007669"/>
    <property type="project" value="TreeGrafter"/>
</dbReference>
<dbReference type="InterPro" id="IPR050517">
    <property type="entry name" value="DDR_Repair_Kinase"/>
</dbReference>
<accession>A0A166VSA2</accession>
<dbReference type="InterPro" id="IPR046807">
    <property type="entry name" value="Tra1_central"/>
</dbReference>
<evidence type="ECO:0000256" key="1">
    <source>
        <dbReference type="ARBA" id="ARBA00007234"/>
    </source>
</evidence>
<dbReference type="Pfam" id="PF20206">
    <property type="entry name" value="Tra1_ring"/>
    <property type="match status" value="1"/>
</dbReference>
<dbReference type="Proteomes" id="UP000076532">
    <property type="component" value="Unassembled WGS sequence"/>
</dbReference>
<dbReference type="InterPro" id="IPR011989">
    <property type="entry name" value="ARM-like"/>
</dbReference>
<dbReference type="EMBL" id="KV417484">
    <property type="protein sequence ID" value="KZP33011.1"/>
    <property type="molecule type" value="Genomic_DNA"/>
</dbReference>
<dbReference type="GO" id="GO:0006355">
    <property type="term" value="P:regulation of DNA-templated transcription"/>
    <property type="evidence" value="ECO:0007669"/>
    <property type="project" value="TreeGrafter"/>
</dbReference>
<evidence type="ECO:0000256" key="2">
    <source>
        <dbReference type="PROSITE-ProRule" id="PRU00103"/>
    </source>
</evidence>
<dbReference type="PROSITE" id="PS51189">
    <property type="entry name" value="FAT"/>
    <property type="match status" value="1"/>
</dbReference>
<dbReference type="GO" id="GO:0006281">
    <property type="term" value="P:DNA repair"/>
    <property type="evidence" value="ECO:0007669"/>
    <property type="project" value="TreeGrafter"/>
</dbReference>
<evidence type="ECO:0000259" key="4">
    <source>
        <dbReference type="PROSITE" id="PS50290"/>
    </source>
</evidence>
<dbReference type="Pfam" id="PF00454">
    <property type="entry name" value="PI3_PI4_kinase"/>
    <property type="match status" value="1"/>
</dbReference>
<dbReference type="SMART" id="SM00146">
    <property type="entry name" value="PI3Kc"/>
    <property type="match status" value="1"/>
</dbReference>
<feature type="domain" description="PI3K/PI4K catalytic" evidence="4">
    <location>
        <begin position="3165"/>
        <end position="3504"/>
    </location>
</feature>
<dbReference type="InterPro" id="IPR011009">
    <property type="entry name" value="Kinase-like_dom_sf"/>
</dbReference>
<proteinExistence type="inferred from homology"/>
<dbReference type="InterPro" id="IPR046805">
    <property type="entry name" value="Tra1_ring"/>
</dbReference>
<name>A0A166VSA2_9AGAM</name>